<dbReference type="Gene3D" id="3.40.30.10">
    <property type="entry name" value="Glutaredoxin"/>
    <property type="match status" value="2"/>
</dbReference>
<dbReference type="InterPro" id="IPR013766">
    <property type="entry name" value="Thioredoxin_domain"/>
</dbReference>
<dbReference type="AlphaFoldDB" id="A0AAU9JL49"/>
<organism evidence="10 11">
    <name type="scientific">Blepharisma stoltei</name>
    <dbReference type="NCBI Taxonomy" id="1481888"/>
    <lineage>
        <taxon>Eukaryota</taxon>
        <taxon>Sar</taxon>
        <taxon>Alveolata</taxon>
        <taxon>Ciliophora</taxon>
        <taxon>Postciliodesmatophora</taxon>
        <taxon>Heterotrichea</taxon>
        <taxon>Heterotrichida</taxon>
        <taxon>Blepharismidae</taxon>
        <taxon>Blepharisma</taxon>
    </lineage>
</organism>
<dbReference type="EC" id="5.3.4.1" evidence="3"/>
<feature type="chain" id="PRO_5043829673" description="protein disulfide-isomerase" evidence="8">
    <location>
        <begin position="16"/>
        <end position="445"/>
    </location>
</feature>
<dbReference type="InterPro" id="IPR057305">
    <property type="entry name" value="Thioredox_PDIA6_C"/>
</dbReference>
<evidence type="ECO:0000313" key="10">
    <source>
        <dbReference type="EMBL" id="CAG9326330.1"/>
    </source>
</evidence>
<dbReference type="GO" id="GO:0034976">
    <property type="term" value="P:response to endoplasmic reticulum stress"/>
    <property type="evidence" value="ECO:0007669"/>
    <property type="project" value="TreeGrafter"/>
</dbReference>
<evidence type="ECO:0000256" key="7">
    <source>
        <dbReference type="SAM" id="MobiDB-lite"/>
    </source>
</evidence>
<evidence type="ECO:0000313" key="11">
    <source>
        <dbReference type="Proteomes" id="UP001162131"/>
    </source>
</evidence>
<dbReference type="PROSITE" id="PS51352">
    <property type="entry name" value="THIOREDOXIN_2"/>
    <property type="match status" value="1"/>
</dbReference>
<evidence type="ECO:0000256" key="5">
    <source>
        <dbReference type="ARBA" id="ARBA00023235"/>
    </source>
</evidence>
<dbReference type="GO" id="GO:0015035">
    <property type="term" value="F:protein-disulfide reductase activity"/>
    <property type="evidence" value="ECO:0007669"/>
    <property type="project" value="TreeGrafter"/>
</dbReference>
<evidence type="ECO:0000256" key="6">
    <source>
        <dbReference type="ARBA" id="ARBA00023284"/>
    </source>
</evidence>
<keyword evidence="5" id="KW-0413">Isomerase</keyword>
<dbReference type="Pfam" id="PF00085">
    <property type="entry name" value="Thioredoxin"/>
    <property type="match status" value="2"/>
</dbReference>
<accession>A0AAU9JL49</accession>
<dbReference type="PANTHER" id="PTHR45815">
    <property type="entry name" value="PROTEIN DISULFIDE-ISOMERASE A6"/>
    <property type="match status" value="1"/>
</dbReference>
<feature type="compositionally biased region" description="Polar residues" evidence="7">
    <location>
        <begin position="155"/>
        <end position="164"/>
    </location>
</feature>
<gene>
    <name evidence="10" type="ORF">BSTOLATCC_MIC40758</name>
</gene>
<protein>
    <recommendedName>
        <fullName evidence="3">protein disulfide-isomerase</fullName>
        <ecNumber evidence="3">5.3.4.1</ecNumber>
    </recommendedName>
</protein>
<evidence type="ECO:0000256" key="8">
    <source>
        <dbReference type="SAM" id="SignalP"/>
    </source>
</evidence>
<keyword evidence="4" id="KW-1015">Disulfide bond</keyword>
<dbReference type="InterPro" id="IPR036249">
    <property type="entry name" value="Thioredoxin-like_sf"/>
</dbReference>
<dbReference type="EMBL" id="CAJZBQ010000040">
    <property type="protein sequence ID" value="CAG9326330.1"/>
    <property type="molecule type" value="Genomic_DNA"/>
</dbReference>
<dbReference type="Pfam" id="PF24541">
    <property type="entry name" value="Thioredox_PDIA6_C"/>
    <property type="match status" value="1"/>
</dbReference>
<dbReference type="CDD" id="cd02961">
    <property type="entry name" value="PDI_a_family"/>
    <property type="match status" value="1"/>
</dbReference>
<feature type="domain" description="Thioredoxin" evidence="9">
    <location>
        <begin position="5"/>
        <end position="131"/>
    </location>
</feature>
<sequence length="445" mass="51452">MGLTWLLSLPALLVAASYFDSPYVEVLSRNNFDEEVLKSTDIWFINFISANDQKSQRLAPKWNKAAEEYKGKVRFGIVDMTDDQSIGSRYGVTYYPTIKFFGIDKSQPPNNYYPGKKFEDNMKEAYRFAISQIEKLSIENKPQPPSEPPKIQEKANLQNSNQKPEQIIKKNVEVPKDDNTFNNAKPGQIENNMWIYNDKQIEEVLQSEQMWLICFYKSYGEVSQKLNAQLPRIAAFFKDQVNVAKVDAELNPQYVLKNKITQFPSLKLLKKNFEFEINSIIPGEIITIVQDKYDESKYQPKIPQIVSQSQFETSCRESICMIAFIPNLRNSDLEDRFDFIDILYDLSTRERAHSMNFLWAEQDQFSELEAVLGISSFPTLVSIGLKKSKFAVMKSPLNKIDAIDFYSKVLRGGVPLKKYISLPLIPTTDVWHISFESKRNEKNHD</sequence>
<comment type="subcellular location">
    <subcellularLocation>
        <location evidence="2">Endoplasmic reticulum lumen</location>
    </subcellularLocation>
</comment>
<evidence type="ECO:0000256" key="4">
    <source>
        <dbReference type="ARBA" id="ARBA00023157"/>
    </source>
</evidence>
<dbReference type="GO" id="GO:0005788">
    <property type="term" value="C:endoplasmic reticulum lumen"/>
    <property type="evidence" value="ECO:0007669"/>
    <property type="project" value="UniProtKB-SubCell"/>
</dbReference>
<comment type="catalytic activity">
    <reaction evidence="1">
        <text>Catalyzes the rearrangement of -S-S- bonds in proteins.</text>
        <dbReference type="EC" id="5.3.4.1"/>
    </reaction>
</comment>
<feature type="signal peptide" evidence="8">
    <location>
        <begin position="1"/>
        <end position="15"/>
    </location>
</feature>
<dbReference type="GO" id="GO:0003756">
    <property type="term" value="F:protein disulfide isomerase activity"/>
    <property type="evidence" value="ECO:0007669"/>
    <property type="project" value="UniProtKB-EC"/>
</dbReference>
<keyword evidence="8" id="KW-0732">Signal</keyword>
<dbReference type="Proteomes" id="UP001162131">
    <property type="component" value="Unassembled WGS sequence"/>
</dbReference>
<comment type="caution">
    <text evidence="10">The sequence shown here is derived from an EMBL/GenBank/DDBJ whole genome shotgun (WGS) entry which is preliminary data.</text>
</comment>
<evidence type="ECO:0000256" key="2">
    <source>
        <dbReference type="ARBA" id="ARBA00004319"/>
    </source>
</evidence>
<name>A0AAU9JL49_9CILI</name>
<proteinExistence type="predicted"/>
<feature type="region of interest" description="Disordered" evidence="7">
    <location>
        <begin position="139"/>
        <end position="164"/>
    </location>
</feature>
<keyword evidence="11" id="KW-1185">Reference proteome</keyword>
<evidence type="ECO:0000256" key="3">
    <source>
        <dbReference type="ARBA" id="ARBA00012723"/>
    </source>
</evidence>
<dbReference type="PANTHER" id="PTHR45815:SF3">
    <property type="entry name" value="PROTEIN DISULFIDE-ISOMERASE A6"/>
    <property type="match status" value="1"/>
</dbReference>
<dbReference type="SUPFAM" id="SSF52833">
    <property type="entry name" value="Thioredoxin-like"/>
    <property type="match status" value="2"/>
</dbReference>
<evidence type="ECO:0000259" key="9">
    <source>
        <dbReference type="PROSITE" id="PS51352"/>
    </source>
</evidence>
<keyword evidence="6" id="KW-0676">Redox-active center</keyword>
<reference evidence="10" key="1">
    <citation type="submission" date="2021-09" db="EMBL/GenBank/DDBJ databases">
        <authorList>
            <consortium name="AG Swart"/>
            <person name="Singh M."/>
            <person name="Singh A."/>
            <person name="Seah K."/>
            <person name="Emmerich C."/>
        </authorList>
    </citation>
    <scope>NUCLEOTIDE SEQUENCE</scope>
    <source>
        <strain evidence="10">ATCC30299</strain>
    </source>
</reference>
<evidence type="ECO:0000256" key="1">
    <source>
        <dbReference type="ARBA" id="ARBA00001182"/>
    </source>
</evidence>